<dbReference type="STRING" id="235985.SAMN05414137_106188"/>
<dbReference type="AlphaFoldDB" id="A0A1H7N3H3"/>
<dbReference type="eggNOG" id="COG3496">
    <property type="taxonomic scope" value="Bacteria"/>
</dbReference>
<evidence type="ECO:0000256" key="1">
    <source>
        <dbReference type="SAM" id="MobiDB-lite"/>
    </source>
</evidence>
<organism evidence="2 3">
    <name type="scientific">Streptacidiphilus jiangxiensis</name>
    <dbReference type="NCBI Taxonomy" id="235985"/>
    <lineage>
        <taxon>Bacteria</taxon>
        <taxon>Bacillati</taxon>
        <taxon>Actinomycetota</taxon>
        <taxon>Actinomycetes</taxon>
        <taxon>Kitasatosporales</taxon>
        <taxon>Streptomycetaceae</taxon>
        <taxon>Streptacidiphilus</taxon>
    </lineage>
</organism>
<evidence type="ECO:0000313" key="3">
    <source>
        <dbReference type="Proteomes" id="UP000183015"/>
    </source>
</evidence>
<feature type="region of interest" description="Disordered" evidence="1">
    <location>
        <begin position="1"/>
        <end position="23"/>
    </location>
</feature>
<evidence type="ECO:0000313" key="2">
    <source>
        <dbReference type="EMBL" id="SEL17871.1"/>
    </source>
</evidence>
<evidence type="ECO:0008006" key="4">
    <source>
        <dbReference type="Google" id="ProtNLM"/>
    </source>
</evidence>
<dbReference type="Pfam" id="PF07103">
    <property type="entry name" value="DUF1365"/>
    <property type="match status" value="1"/>
</dbReference>
<reference evidence="3" key="1">
    <citation type="submission" date="2016-10" db="EMBL/GenBank/DDBJ databases">
        <authorList>
            <person name="Varghese N."/>
        </authorList>
    </citation>
    <scope>NUCLEOTIDE SEQUENCE [LARGE SCALE GENOMIC DNA]</scope>
    <source>
        <strain evidence="3">DSM 45096 / BCRC 16803 / CGMCC 4.1857 / CIP 109030 / JCM 12277 / KCTC 19219 / NBRC 100920 / 33214</strain>
    </source>
</reference>
<gene>
    <name evidence="2" type="ORF">SAMN05414137_106188</name>
</gene>
<dbReference type="PANTHER" id="PTHR33973:SF4">
    <property type="entry name" value="OS07G0153300 PROTEIN"/>
    <property type="match status" value="1"/>
</dbReference>
<proteinExistence type="predicted"/>
<dbReference type="PANTHER" id="PTHR33973">
    <property type="entry name" value="OS07G0153300 PROTEIN"/>
    <property type="match status" value="1"/>
</dbReference>
<accession>A0A1H7N3H3</accession>
<dbReference type="InterPro" id="IPR010775">
    <property type="entry name" value="DUF1365"/>
</dbReference>
<protein>
    <recommendedName>
        <fullName evidence="4">DUF1365 family protein</fullName>
    </recommendedName>
</protein>
<dbReference type="EMBL" id="FOAZ01000006">
    <property type="protein sequence ID" value="SEL17871.1"/>
    <property type="molecule type" value="Genomic_DNA"/>
</dbReference>
<dbReference type="Proteomes" id="UP000183015">
    <property type="component" value="Unassembled WGS sequence"/>
</dbReference>
<keyword evidence="3" id="KW-1185">Reference proteome</keyword>
<sequence>MTTTSRPSDAGPRPARRAVGRPALPGGATLYESRIRHVRTARQRYALDHRTFHWLVDLDRLPRLPRALRPLAGFDVRDHFDGRGPTVRAGLDRFLAGEGAPPADGRVLMLTQARVLGHVFNPLTVYWCHDADGALRQVVAEVHNTYGERHAYLLGPEAARHADAEKAFYVSPFLPVAGRYRMRLPVPDGRLDLTVQLEVDGSRALTATVRGTGRPYTPRRLVRATLRHPLAPLVASLAIRFHGVRLYLRGLPVVPRPDHRPQEGIQ</sequence>
<name>A0A1H7N3H3_STRJI</name>